<comment type="caution">
    <text evidence="4">The sequence shown here is derived from an EMBL/GenBank/DDBJ whole genome shotgun (WGS) entry which is preliminary data.</text>
</comment>
<evidence type="ECO:0000259" key="3">
    <source>
        <dbReference type="PROSITE" id="PS50174"/>
    </source>
</evidence>
<name>A0A4T0BBZ3_AURPU</name>
<dbReference type="Pfam" id="PF07842">
    <property type="entry name" value="GCFC"/>
    <property type="match status" value="1"/>
</dbReference>
<dbReference type="AlphaFoldDB" id="A0A4T0BBZ3"/>
<dbReference type="GO" id="GO:0003676">
    <property type="term" value="F:nucleic acid binding"/>
    <property type="evidence" value="ECO:0007669"/>
    <property type="project" value="InterPro"/>
</dbReference>
<dbReference type="PROSITE" id="PS50174">
    <property type="entry name" value="G_PATCH"/>
    <property type="match status" value="1"/>
</dbReference>
<dbReference type="PANTHER" id="PTHR23329">
    <property type="entry name" value="TUFTELIN-INTERACTING PROTEIN 11-RELATED"/>
    <property type="match status" value="1"/>
</dbReference>
<dbReference type="GO" id="GO:0071008">
    <property type="term" value="C:U2-type post-mRNA release spliceosomal complex"/>
    <property type="evidence" value="ECO:0007669"/>
    <property type="project" value="TreeGrafter"/>
</dbReference>
<dbReference type="InterPro" id="IPR022783">
    <property type="entry name" value="GCFC_dom"/>
</dbReference>
<accession>A0A4T0BBZ3</accession>
<feature type="region of interest" description="Disordered" evidence="2">
    <location>
        <begin position="1"/>
        <end position="94"/>
    </location>
</feature>
<proteinExistence type="inferred from homology"/>
<evidence type="ECO:0000256" key="1">
    <source>
        <dbReference type="ARBA" id="ARBA00010900"/>
    </source>
</evidence>
<dbReference type="GO" id="GO:0000390">
    <property type="term" value="P:spliceosomal complex disassembly"/>
    <property type="evidence" value="ECO:0007669"/>
    <property type="project" value="InterPro"/>
</dbReference>
<evidence type="ECO:0000256" key="2">
    <source>
        <dbReference type="SAM" id="MobiDB-lite"/>
    </source>
</evidence>
<dbReference type="InterPro" id="IPR045211">
    <property type="entry name" value="TFP11/STIP/Ntr1"/>
</dbReference>
<dbReference type="Pfam" id="PF01585">
    <property type="entry name" value="G-patch"/>
    <property type="match status" value="1"/>
</dbReference>
<feature type="compositionally biased region" description="Basic and acidic residues" evidence="2">
    <location>
        <begin position="56"/>
        <end position="68"/>
    </location>
</feature>
<organism evidence="4 5">
    <name type="scientific">Aureobasidium pullulans</name>
    <name type="common">Black yeast</name>
    <name type="synonym">Pullularia pullulans</name>
    <dbReference type="NCBI Taxonomy" id="5580"/>
    <lineage>
        <taxon>Eukaryota</taxon>
        <taxon>Fungi</taxon>
        <taxon>Dikarya</taxon>
        <taxon>Ascomycota</taxon>
        <taxon>Pezizomycotina</taxon>
        <taxon>Dothideomycetes</taxon>
        <taxon>Dothideomycetidae</taxon>
        <taxon>Dothideales</taxon>
        <taxon>Saccotheciaceae</taxon>
        <taxon>Aureobasidium</taxon>
    </lineage>
</organism>
<feature type="compositionally biased region" description="Basic and acidic residues" evidence="2">
    <location>
        <begin position="138"/>
        <end position="158"/>
    </location>
</feature>
<feature type="region of interest" description="Disordered" evidence="2">
    <location>
        <begin position="131"/>
        <end position="190"/>
    </location>
</feature>
<dbReference type="InterPro" id="IPR000467">
    <property type="entry name" value="G_patch_dom"/>
</dbReference>
<dbReference type="PANTHER" id="PTHR23329:SF1">
    <property type="entry name" value="TUFTELIN-INTERACTING PROTEIN 11"/>
    <property type="match status" value="1"/>
</dbReference>
<reference evidence="4 5" key="1">
    <citation type="submission" date="2018-10" db="EMBL/GenBank/DDBJ databases">
        <title>Fifty Aureobasidium pullulans genomes reveal a recombining polyextremotolerant generalist.</title>
        <authorList>
            <person name="Gostincar C."/>
            <person name="Turk M."/>
            <person name="Zajc J."/>
            <person name="Gunde-Cimerman N."/>
        </authorList>
    </citation>
    <scope>NUCLEOTIDE SEQUENCE [LARGE SCALE GENOMIC DNA]</scope>
    <source>
        <strain evidence="4 5">EXF-1645</strain>
    </source>
</reference>
<sequence>MTSAKSEADDDFTGGSDKLSPNKSIDQLSTVNTVAKSRHVDHPNRVVLRAPSHPATKMERASFKRKGEFGANNNSRKSVKLDEPTGPPSKPSGKMTFAERMMAKMGYKQGQGLGKEGEGIVNPIEVKLRPQGAGVGAVKEKTDQYKAEQRRKAEAKGEEYEDSSDEERRARKRRNERKKEERAGGMGGGRRKMKYRTVEDVRAAAPGLELPKAMLGSIVDATGGTTKLLTSTAGLMTPVNVPAETEADKIAKRERLELEAFIEAWHGLQERKVVVEEQQGHLQMEINQTDDDIEKMRQMVMAVEGLNIANIDWGQAMQKLQKLQQDFRHDIESYNLSEAAVATITPLFKADLDDWDPLETPSYRLVEHLTHLKPILGLEKTSNALATSNPDIEPEQRRYRKQKTTTPYESLIHGIWLPKLRSTVTRWDVHDPSPLIAVVTAWRPLLPPFVYSNLLDQQIVPKLTDALASWNPRKRRHHHKSSSSDAPHTWLFPWLPLLPSYHLDPKASTGLLVDAKRKLRRVLDTCDVSSLLPGLEHWRNLFGTKDFDATMLRHLLPRLSSHLSQTFDIDPADQDISPLEHVFLWQPYFTPAIFARLLVAEFFPKLHSVLHQWLTSPEASFEEIGAWYSWWKSVIPESLQRVQDVTAEFDKALRTINDALNLQEQGISLSELPAPAAGPVRPVITAASTATAASSTPAASSTSKFAQQQELSFKDVVEEWCAENDLTLLPMREAHTATGNPLFRITASVSGKGGVVVFFRGDMVWCQKRKREDGFEPVGLDGGLLDRAEGK</sequence>
<dbReference type="EMBL" id="QZBZ01000277">
    <property type="protein sequence ID" value="TIA31661.1"/>
    <property type="molecule type" value="Genomic_DNA"/>
</dbReference>
<dbReference type="Proteomes" id="UP000308724">
    <property type="component" value="Unassembled WGS sequence"/>
</dbReference>
<evidence type="ECO:0000313" key="5">
    <source>
        <dbReference type="Proteomes" id="UP000308724"/>
    </source>
</evidence>
<comment type="similarity">
    <text evidence="1">Belongs to the TFP11/STIP family.</text>
</comment>
<dbReference type="SMART" id="SM00443">
    <property type="entry name" value="G_patch"/>
    <property type="match status" value="1"/>
</dbReference>
<feature type="compositionally biased region" description="Polar residues" evidence="2">
    <location>
        <begin position="19"/>
        <end position="35"/>
    </location>
</feature>
<evidence type="ECO:0000313" key="4">
    <source>
        <dbReference type="EMBL" id="TIA31661.1"/>
    </source>
</evidence>
<gene>
    <name evidence="4" type="ORF">D6C78_08768</name>
</gene>
<protein>
    <submittedName>
        <fullName evidence="4">TFP11-domain-containing protein</fullName>
    </submittedName>
</protein>
<feature type="domain" description="G-patch" evidence="3">
    <location>
        <begin position="94"/>
        <end position="140"/>
    </location>
</feature>